<keyword evidence="2" id="KW-1185">Reference proteome</keyword>
<sequence>MNFIYEIPLAMDWTSKTPSEWDWENLCMSSGKTIEISKHVQLSSHEIEGEGAGNEFLYSSADSSLKEGVETFSTVDGLPIDCCQKVVFSENFPALGDSISSGGPMIGLKLGKRTYFEDMCATASSSKTAAPISIIPTSSAATARRSRVSNHGAQAPHCQVEGCHLDLKSAKEYHRRHRICESHSKSPRVIVAGVERRFCQQCSRQVLLVELLLEFYLFHNLSEFDDKKRSCRRRLSDHNARRRRPRQEAIQFNSMRASSLNDGRHQMNRLLNRVPSPVSPRTWQNGCNFKIEQSRDSLNRPAKHAGMYRETYLSSDKLPNYTSMECLDSEIYSFQSTTPWVLNHDLAPSAGRSNLDVASDLRHAHSLLSTNSWGSNEPEPTSLGQFIQVNQRSGSQPMIHAEPQNEALASSQHMRLEEPTAVSRLHSLDLHSNGNNQFQEFQFFKTPYESGCFYTNQIN</sequence>
<evidence type="ECO:0000313" key="2">
    <source>
        <dbReference type="Proteomes" id="UP001062846"/>
    </source>
</evidence>
<accession>A0ACC0Q1A5</accession>
<dbReference type="EMBL" id="CM046388">
    <property type="protein sequence ID" value="KAI8571201.1"/>
    <property type="molecule type" value="Genomic_DNA"/>
</dbReference>
<reference evidence="1" key="1">
    <citation type="submission" date="2022-02" db="EMBL/GenBank/DDBJ databases">
        <title>Plant Genome Project.</title>
        <authorList>
            <person name="Zhang R.-G."/>
        </authorList>
    </citation>
    <scope>NUCLEOTIDE SEQUENCE</scope>
    <source>
        <strain evidence="1">AT1</strain>
    </source>
</reference>
<organism evidence="1 2">
    <name type="scientific">Rhododendron molle</name>
    <name type="common">Chinese azalea</name>
    <name type="synonym">Azalea mollis</name>
    <dbReference type="NCBI Taxonomy" id="49168"/>
    <lineage>
        <taxon>Eukaryota</taxon>
        <taxon>Viridiplantae</taxon>
        <taxon>Streptophyta</taxon>
        <taxon>Embryophyta</taxon>
        <taxon>Tracheophyta</taxon>
        <taxon>Spermatophyta</taxon>
        <taxon>Magnoliopsida</taxon>
        <taxon>eudicotyledons</taxon>
        <taxon>Gunneridae</taxon>
        <taxon>Pentapetalae</taxon>
        <taxon>asterids</taxon>
        <taxon>Ericales</taxon>
        <taxon>Ericaceae</taxon>
        <taxon>Ericoideae</taxon>
        <taxon>Rhodoreae</taxon>
        <taxon>Rhododendron</taxon>
    </lineage>
</organism>
<comment type="caution">
    <text evidence="1">The sequence shown here is derived from an EMBL/GenBank/DDBJ whole genome shotgun (WGS) entry which is preliminary data.</text>
</comment>
<proteinExistence type="predicted"/>
<gene>
    <name evidence="1" type="ORF">RHMOL_Rhmol01G0100600</name>
</gene>
<evidence type="ECO:0000313" key="1">
    <source>
        <dbReference type="EMBL" id="KAI8571201.1"/>
    </source>
</evidence>
<name>A0ACC0Q1A5_RHOML</name>
<dbReference type="Proteomes" id="UP001062846">
    <property type="component" value="Chromosome 1"/>
</dbReference>
<protein>
    <submittedName>
        <fullName evidence="1">Uncharacterized protein</fullName>
    </submittedName>
</protein>